<keyword evidence="1" id="KW-0472">Membrane</keyword>
<dbReference type="STRING" id="1802555.A2755_02955"/>
<dbReference type="AlphaFoldDB" id="A0A1F8DSE8"/>
<evidence type="ECO:0000313" key="3">
    <source>
        <dbReference type="Proteomes" id="UP000177029"/>
    </source>
</evidence>
<organism evidence="2 3">
    <name type="scientific">Candidatus Wolfebacteria bacterium RIFCSPHIGHO2_01_FULL_48_22</name>
    <dbReference type="NCBI Taxonomy" id="1802555"/>
    <lineage>
        <taxon>Bacteria</taxon>
        <taxon>Candidatus Wolfeibacteriota</taxon>
    </lineage>
</organism>
<name>A0A1F8DSE8_9BACT</name>
<feature type="transmembrane region" description="Helical" evidence="1">
    <location>
        <begin position="24"/>
        <end position="44"/>
    </location>
</feature>
<evidence type="ECO:0000256" key="1">
    <source>
        <dbReference type="SAM" id="Phobius"/>
    </source>
</evidence>
<keyword evidence="1" id="KW-0812">Transmembrane</keyword>
<evidence type="ECO:0000313" key="2">
    <source>
        <dbReference type="EMBL" id="OGM91326.1"/>
    </source>
</evidence>
<protein>
    <submittedName>
        <fullName evidence="2">Uncharacterized protein</fullName>
    </submittedName>
</protein>
<feature type="transmembrane region" description="Helical" evidence="1">
    <location>
        <begin position="56"/>
        <end position="74"/>
    </location>
</feature>
<accession>A0A1F8DSE8</accession>
<sequence>MKFIVKFFDKLEDKVRHSLSRRPVVYAFIAGIAIVLFWRGVWHLADDYGMTSWESLIVSVVLMLLTGTFISFFVGEEILISGIKEEKRIDQQTEADLEMEERRLQHIFEEIAQIQKDVTEIKKHLTSVPIKKINRKKSPKSE</sequence>
<reference evidence="2 3" key="1">
    <citation type="journal article" date="2016" name="Nat. Commun.">
        <title>Thousands of microbial genomes shed light on interconnected biogeochemical processes in an aquifer system.</title>
        <authorList>
            <person name="Anantharaman K."/>
            <person name="Brown C.T."/>
            <person name="Hug L.A."/>
            <person name="Sharon I."/>
            <person name="Castelle C.J."/>
            <person name="Probst A.J."/>
            <person name="Thomas B.C."/>
            <person name="Singh A."/>
            <person name="Wilkins M.J."/>
            <person name="Karaoz U."/>
            <person name="Brodie E.L."/>
            <person name="Williams K.H."/>
            <person name="Hubbard S.S."/>
            <person name="Banfield J.F."/>
        </authorList>
    </citation>
    <scope>NUCLEOTIDE SEQUENCE [LARGE SCALE GENOMIC DNA]</scope>
</reference>
<proteinExistence type="predicted"/>
<dbReference type="EMBL" id="MGIP01000011">
    <property type="protein sequence ID" value="OGM91326.1"/>
    <property type="molecule type" value="Genomic_DNA"/>
</dbReference>
<gene>
    <name evidence="2" type="ORF">A2755_02955</name>
</gene>
<dbReference type="Proteomes" id="UP000177029">
    <property type="component" value="Unassembled WGS sequence"/>
</dbReference>
<comment type="caution">
    <text evidence="2">The sequence shown here is derived from an EMBL/GenBank/DDBJ whole genome shotgun (WGS) entry which is preliminary data.</text>
</comment>
<keyword evidence="1" id="KW-1133">Transmembrane helix</keyword>